<dbReference type="EC" id="5.99.1.4" evidence="1"/>
<sequence length="197" mass="22116">MNKPIDVTLYFNFRSPYCYLLSKTMWPVFDDFDVNLVWRPVGGWNLRSSPERAKKKLPIARQDLKRFAKRLGIPVNPPPMETEPTPAGAASFYAEAQGKLREYIIETMREEWEFGNNIALDKSLRNIANRCGLDADTLIAASGDARNLAILENNAKLADADGAVGVPTFIIGDQIFWGQDRVEFVIEHLQDLGASKA</sequence>
<keyword evidence="1" id="KW-0413">Isomerase</keyword>
<dbReference type="STRING" id="2518989.IMCC3088_2398"/>
<dbReference type="SUPFAM" id="SSF52833">
    <property type="entry name" value="Thioredoxin-like"/>
    <property type="match status" value="1"/>
</dbReference>
<dbReference type="EMBL" id="AEIG01000073">
    <property type="protein sequence ID" value="EGG28926.1"/>
    <property type="molecule type" value="Genomic_DNA"/>
</dbReference>
<dbReference type="Proteomes" id="UP000005615">
    <property type="component" value="Unassembled WGS sequence"/>
</dbReference>
<keyword evidence="3" id="KW-1185">Reference proteome</keyword>
<comment type="catalytic activity">
    <reaction evidence="1">
        <text>2-hydroxychromene-2-carboxylate = (3E)-4-(2-hydroxyphenyl)-2-oxobut-3-enoate</text>
        <dbReference type="Rhea" id="RHEA:27401"/>
        <dbReference type="ChEBI" id="CHEBI:59350"/>
        <dbReference type="ChEBI" id="CHEBI:59353"/>
        <dbReference type="EC" id="5.99.1.4"/>
    </reaction>
</comment>
<evidence type="ECO:0000313" key="2">
    <source>
        <dbReference type="EMBL" id="EGG28926.1"/>
    </source>
</evidence>
<dbReference type="PANTHER" id="PTHR42943">
    <property type="entry name" value="GLUTATHIONE S-TRANSFERASE KAPPA"/>
    <property type="match status" value="1"/>
</dbReference>
<dbReference type="InterPro" id="IPR036249">
    <property type="entry name" value="Thioredoxin-like_sf"/>
</dbReference>
<dbReference type="RefSeq" id="WP_009576566.1">
    <property type="nucleotide sequence ID" value="NZ_AEIG01000073.1"/>
</dbReference>
<accession>F3L417</accession>
<dbReference type="Gene3D" id="3.40.30.10">
    <property type="entry name" value="Glutaredoxin"/>
    <property type="match status" value="1"/>
</dbReference>
<reference evidence="2 3" key="1">
    <citation type="journal article" date="2011" name="J. Bacteriol.">
        <title>Genome sequence of strain IMCC3088, a proteorhodopsin-containing marine bacterium belonging to the OM60/NOR5 clade.</title>
        <authorList>
            <person name="Jang Y."/>
            <person name="Oh H.M."/>
            <person name="Kang I."/>
            <person name="Lee K."/>
            <person name="Yang S.J."/>
            <person name="Cho J.C."/>
        </authorList>
    </citation>
    <scope>NUCLEOTIDE SEQUENCE [LARGE SCALE GENOMIC DNA]</scope>
    <source>
        <strain evidence="2 3">IMCC3088</strain>
    </source>
</reference>
<gene>
    <name evidence="2" type="ORF">IMCC3088_2398</name>
</gene>
<dbReference type="GO" id="GO:0016491">
    <property type="term" value="F:oxidoreductase activity"/>
    <property type="evidence" value="ECO:0007669"/>
    <property type="project" value="InterPro"/>
</dbReference>
<dbReference type="InterPro" id="IPR001853">
    <property type="entry name" value="DSBA-like_thioredoxin_dom"/>
</dbReference>
<organism evidence="2 3">
    <name type="scientific">Aequoribacter fuscus</name>
    <dbReference type="NCBI Taxonomy" id="2518989"/>
    <lineage>
        <taxon>Bacteria</taxon>
        <taxon>Pseudomonadati</taxon>
        <taxon>Pseudomonadota</taxon>
        <taxon>Gammaproteobacteria</taxon>
        <taxon>Cellvibrionales</taxon>
        <taxon>Halieaceae</taxon>
        <taxon>Aequoribacter</taxon>
    </lineage>
</organism>
<comment type="similarity">
    <text evidence="1">Belongs to the GST superfamily. NadH family.</text>
</comment>
<protein>
    <recommendedName>
        <fullName evidence="1">2-hydroxychromene-2-carboxylate isomerase</fullName>
        <ecNumber evidence="1">5.99.1.4</ecNumber>
    </recommendedName>
</protein>
<evidence type="ECO:0000256" key="1">
    <source>
        <dbReference type="PIRNR" id="PIRNR006386"/>
    </source>
</evidence>
<name>F3L417_9GAMM</name>
<evidence type="ECO:0000313" key="3">
    <source>
        <dbReference type="Proteomes" id="UP000005615"/>
    </source>
</evidence>
<dbReference type="OrthoDB" id="5244108at2"/>
<dbReference type="InterPro" id="IPR051924">
    <property type="entry name" value="GST_Kappa/NadH"/>
</dbReference>
<proteinExistence type="inferred from homology"/>
<comment type="caution">
    <text evidence="2">The sequence shown here is derived from an EMBL/GenBank/DDBJ whole genome shotgun (WGS) entry which is preliminary data.</text>
</comment>
<dbReference type="eggNOG" id="COG3917">
    <property type="taxonomic scope" value="Bacteria"/>
</dbReference>
<dbReference type="PIRSF" id="PIRSF006386">
    <property type="entry name" value="HCCAis_GSTk"/>
    <property type="match status" value="1"/>
</dbReference>
<dbReference type="GO" id="GO:0018845">
    <property type="term" value="F:2-hydroxychromene-2-carboxylate isomerase activity"/>
    <property type="evidence" value="ECO:0007669"/>
    <property type="project" value="UniProtKB-UniRule"/>
</dbReference>
<dbReference type="AlphaFoldDB" id="F3L417"/>
<dbReference type="InterPro" id="IPR014440">
    <property type="entry name" value="HCCAis_GSTk"/>
</dbReference>
<dbReference type="Pfam" id="PF01323">
    <property type="entry name" value="DSBA"/>
    <property type="match status" value="1"/>
</dbReference>
<dbReference type="PANTHER" id="PTHR42943:SF2">
    <property type="entry name" value="GLUTATHIONE S-TRANSFERASE KAPPA 1"/>
    <property type="match status" value="1"/>
</dbReference>